<dbReference type="EMBL" id="FOLQ01000002">
    <property type="protein sequence ID" value="SFC89160.1"/>
    <property type="molecule type" value="Genomic_DNA"/>
</dbReference>
<gene>
    <name evidence="1" type="ORF">SAMN05216167_102721</name>
</gene>
<dbReference type="AlphaFoldDB" id="A0A1I1N5Y9"/>
<keyword evidence="2" id="KW-1185">Reference proteome</keyword>
<sequence length="45" mass="5220">MQGWMTFYGFYLPINNRAGLTELVTRIDTEPSKICRADLDKKQVV</sequence>
<accession>A0A1I1N5Y9</accession>
<evidence type="ECO:0000313" key="2">
    <source>
        <dbReference type="Proteomes" id="UP000198598"/>
    </source>
</evidence>
<dbReference type="STRING" id="662367.SAMN05216167_102721"/>
<dbReference type="Proteomes" id="UP000198598">
    <property type="component" value="Unassembled WGS sequence"/>
</dbReference>
<name>A0A1I1N5Y9_9BACT</name>
<evidence type="ECO:0000313" key="1">
    <source>
        <dbReference type="EMBL" id="SFC89160.1"/>
    </source>
</evidence>
<proteinExistence type="predicted"/>
<protein>
    <submittedName>
        <fullName evidence="1">Uncharacterized protein</fullName>
    </submittedName>
</protein>
<organism evidence="1 2">
    <name type="scientific">Spirosoma endophyticum</name>
    <dbReference type="NCBI Taxonomy" id="662367"/>
    <lineage>
        <taxon>Bacteria</taxon>
        <taxon>Pseudomonadati</taxon>
        <taxon>Bacteroidota</taxon>
        <taxon>Cytophagia</taxon>
        <taxon>Cytophagales</taxon>
        <taxon>Cytophagaceae</taxon>
        <taxon>Spirosoma</taxon>
    </lineage>
</organism>
<reference evidence="1 2" key="1">
    <citation type="submission" date="2016-10" db="EMBL/GenBank/DDBJ databases">
        <authorList>
            <person name="de Groot N.N."/>
        </authorList>
    </citation>
    <scope>NUCLEOTIDE SEQUENCE [LARGE SCALE GENOMIC DNA]</scope>
    <source>
        <strain evidence="1 2">DSM 26130</strain>
    </source>
</reference>